<dbReference type="EMBL" id="BBMS01000077">
    <property type="protein sequence ID" value="GAL29914.1"/>
    <property type="molecule type" value="Genomic_DNA"/>
</dbReference>
<sequence length="40" mass="4509">MDITTADKATITSTSSSSNKWENLGVEKKKPERMLGRRLQ</sequence>
<evidence type="ECO:0000313" key="3">
    <source>
        <dbReference type="Proteomes" id="UP000029223"/>
    </source>
</evidence>
<dbReference type="Proteomes" id="UP000029223">
    <property type="component" value="Unassembled WGS sequence"/>
</dbReference>
<feature type="region of interest" description="Disordered" evidence="1">
    <location>
        <begin position="1"/>
        <end position="40"/>
    </location>
</feature>
<organism evidence="2 3">
    <name type="scientific">Vibrio variabilis</name>
    <dbReference type="NCBI Taxonomy" id="990271"/>
    <lineage>
        <taxon>Bacteria</taxon>
        <taxon>Pseudomonadati</taxon>
        <taxon>Pseudomonadota</taxon>
        <taxon>Gammaproteobacteria</taxon>
        <taxon>Vibrionales</taxon>
        <taxon>Vibrionaceae</taxon>
        <taxon>Vibrio</taxon>
    </lineage>
</organism>
<accession>A0ABQ0JME1</accession>
<evidence type="ECO:0000313" key="2">
    <source>
        <dbReference type="EMBL" id="GAL29914.1"/>
    </source>
</evidence>
<name>A0ABQ0JME1_9VIBR</name>
<evidence type="ECO:0000256" key="1">
    <source>
        <dbReference type="SAM" id="MobiDB-lite"/>
    </source>
</evidence>
<feature type="compositionally biased region" description="Polar residues" evidence="1">
    <location>
        <begin position="10"/>
        <end position="21"/>
    </location>
</feature>
<proteinExistence type="predicted"/>
<protein>
    <submittedName>
        <fullName evidence="2">Uncharacterized protein</fullName>
    </submittedName>
</protein>
<keyword evidence="3" id="KW-1185">Reference proteome</keyword>
<gene>
    <name evidence="2" type="ORF">JCM19239_6404</name>
</gene>
<reference evidence="3" key="1">
    <citation type="submission" date="2014-09" db="EMBL/GenBank/DDBJ databases">
        <title>Vibrio variabilis JCM 19239. (C206) whole genome shotgun sequence.</title>
        <authorList>
            <person name="Sawabe T."/>
            <person name="Meirelles P."/>
            <person name="Nakanishi M."/>
            <person name="Sayaka M."/>
            <person name="Hattori M."/>
            <person name="Ohkuma M."/>
        </authorList>
    </citation>
    <scope>NUCLEOTIDE SEQUENCE [LARGE SCALE GENOMIC DNA]</scope>
    <source>
        <strain evidence="3">JCM 19239</strain>
    </source>
</reference>
<comment type="caution">
    <text evidence="2">The sequence shown here is derived from an EMBL/GenBank/DDBJ whole genome shotgun (WGS) entry which is preliminary data.</text>
</comment>
<feature type="compositionally biased region" description="Basic and acidic residues" evidence="1">
    <location>
        <begin position="25"/>
        <end position="40"/>
    </location>
</feature>
<reference evidence="3" key="2">
    <citation type="submission" date="2014-09" db="EMBL/GenBank/DDBJ databases">
        <authorList>
            <consortium name="NBRP consortium"/>
            <person name="Sawabe T."/>
            <person name="Meirelles P."/>
            <person name="Nakanishi M."/>
            <person name="Sayaka M."/>
            <person name="Hattori M."/>
            <person name="Ohkuma M."/>
        </authorList>
    </citation>
    <scope>NUCLEOTIDE SEQUENCE [LARGE SCALE GENOMIC DNA]</scope>
    <source>
        <strain evidence="3">JCM 19239</strain>
    </source>
</reference>